<gene>
    <name evidence="1" type="ORF">METZ01_LOCUS298044</name>
</gene>
<organism evidence="1">
    <name type="scientific">marine metagenome</name>
    <dbReference type="NCBI Taxonomy" id="408172"/>
    <lineage>
        <taxon>unclassified sequences</taxon>
        <taxon>metagenomes</taxon>
        <taxon>ecological metagenomes</taxon>
    </lineage>
</organism>
<evidence type="ECO:0000313" key="1">
    <source>
        <dbReference type="EMBL" id="SVC45190.1"/>
    </source>
</evidence>
<reference evidence="1" key="1">
    <citation type="submission" date="2018-05" db="EMBL/GenBank/DDBJ databases">
        <authorList>
            <person name="Lanie J.A."/>
            <person name="Ng W.-L."/>
            <person name="Kazmierczak K.M."/>
            <person name="Andrzejewski T.M."/>
            <person name="Davidsen T.M."/>
            <person name="Wayne K.J."/>
            <person name="Tettelin H."/>
            <person name="Glass J.I."/>
            <person name="Rusch D."/>
            <person name="Podicherti R."/>
            <person name="Tsui H.-C.T."/>
            <person name="Winkler M.E."/>
        </authorList>
    </citation>
    <scope>NUCLEOTIDE SEQUENCE</scope>
</reference>
<dbReference type="EMBL" id="UINC01091985">
    <property type="protein sequence ID" value="SVC45190.1"/>
    <property type="molecule type" value="Genomic_DNA"/>
</dbReference>
<name>A0A382M943_9ZZZZ</name>
<accession>A0A382M943</accession>
<dbReference type="AlphaFoldDB" id="A0A382M943"/>
<proteinExistence type="predicted"/>
<feature type="non-terminal residue" evidence="1">
    <location>
        <position position="1"/>
    </location>
</feature>
<protein>
    <submittedName>
        <fullName evidence="1">Uncharacterized protein</fullName>
    </submittedName>
</protein>
<sequence length="141" mass="15502">RWVTNRVTRSDPSQDLFVFSFLQHIGSSTVDFHRRTPFGLESSFKQLVGTPGIDRIATCEDIDGSVLMFRPGMNGQMALLKGQGPCHTAGRKTVKRFTDDRGARLTRRFKQLLADEGHIIQGCPVAAIQIDQQLAAEGGSG</sequence>